<evidence type="ECO:0000259" key="1">
    <source>
        <dbReference type="PROSITE" id="PS50181"/>
    </source>
</evidence>
<sequence length="305" mass="33107">MSGLTMIDSLPNEILDAVLDSLPTPSLLPMALVCRRFRTAVTETVRLRLLRTADLDGHEMEVECYHPIAKLTTPTLSCHPGSVLTIGSAASKGPSPWDECWGLGNVEQVYSRFVPDDAWATQEVALDEGELFSQLCASVAMVRSGPRRGLYRSHSGVGDGVVRVWRDWLATRATAAAAAAAASAETETNGSSEEDGILWADYRKNLGVRFGVTRGGEHAPPARAGDEPAVEYTLHYRGMFLLAGTVFRGWPVWRRCKVERASEDGADMLSVEVLVRTSRVLLAMERSAALEGAQRGKAVVITSSY</sequence>
<evidence type="ECO:0000313" key="3">
    <source>
        <dbReference type="Proteomes" id="UP000813385"/>
    </source>
</evidence>
<proteinExistence type="predicted"/>
<name>A0A8K0X0I5_9PEZI</name>
<reference evidence="2" key="1">
    <citation type="journal article" date="2021" name="Nat. Commun.">
        <title>Genetic determinants of endophytism in the Arabidopsis root mycobiome.</title>
        <authorList>
            <person name="Mesny F."/>
            <person name="Miyauchi S."/>
            <person name="Thiergart T."/>
            <person name="Pickel B."/>
            <person name="Atanasova L."/>
            <person name="Karlsson M."/>
            <person name="Huettel B."/>
            <person name="Barry K.W."/>
            <person name="Haridas S."/>
            <person name="Chen C."/>
            <person name="Bauer D."/>
            <person name="Andreopoulos W."/>
            <person name="Pangilinan J."/>
            <person name="LaButti K."/>
            <person name="Riley R."/>
            <person name="Lipzen A."/>
            <person name="Clum A."/>
            <person name="Drula E."/>
            <person name="Henrissat B."/>
            <person name="Kohler A."/>
            <person name="Grigoriev I.V."/>
            <person name="Martin F.M."/>
            <person name="Hacquard S."/>
        </authorList>
    </citation>
    <scope>NUCLEOTIDE SEQUENCE</scope>
    <source>
        <strain evidence="2">MPI-CAGE-AT-0016</strain>
    </source>
</reference>
<protein>
    <submittedName>
        <fullName evidence="2">F-box domain-containing protein</fullName>
    </submittedName>
</protein>
<dbReference type="Gene3D" id="1.20.1280.50">
    <property type="match status" value="1"/>
</dbReference>
<dbReference type="SMART" id="SM00256">
    <property type="entry name" value="FBOX"/>
    <property type="match status" value="1"/>
</dbReference>
<dbReference type="Pfam" id="PF12937">
    <property type="entry name" value="F-box-like"/>
    <property type="match status" value="1"/>
</dbReference>
<dbReference type="PROSITE" id="PS50181">
    <property type="entry name" value="FBOX"/>
    <property type="match status" value="1"/>
</dbReference>
<accession>A0A8K0X0I5</accession>
<dbReference type="InterPro" id="IPR001810">
    <property type="entry name" value="F-box_dom"/>
</dbReference>
<organism evidence="2 3">
    <name type="scientific">Plectosphaerella cucumerina</name>
    <dbReference type="NCBI Taxonomy" id="40658"/>
    <lineage>
        <taxon>Eukaryota</taxon>
        <taxon>Fungi</taxon>
        <taxon>Dikarya</taxon>
        <taxon>Ascomycota</taxon>
        <taxon>Pezizomycotina</taxon>
        <taxon>Sordariomycetes</taxon>
        <taxon>Hypocreomycetidae</taxon>
        <taxon>Glomerellales</taxon>
        <taxon>Plectosphaerellaceae</taxon>
        <taxon>Plectosphaerella</taxon>
    </lineage>
</organism>
<feature type="domain" description="F-box" evidence="1">
    <location>
        <begin position="4"/>
        <end position="50"/>
    </location>
</feature>
<dbReference type="EMBL" id="JAGPXD010000005">
    <property type="protein sequence ID" value="KAH7353256.1"/>
    <property type="molecule type" value="Genomic_DNA"/>
</dbReference>
<comment type="caution">
    <text evidence="2">The sequence shown here is derived from an EMBL/GenBank/DDBJ whole genome shotgun (WGS) entry which is preliminary data.</text>
</comment>
<evidence type="ECO:0000313" key="2">
    <source>
        <dbReference type="EMBL" id="KAH7353256.1"/>
    </source>
</evidence>
<dbReference type="Proteomes" id="UP000813385">
    <property type="component" value="Unassembled WGS sequence"/>
</dbReference>
<dbReference type="InterPro" id="IPR036047">
    <property type="entry name" value="F-box-like_dom_sf"/>
</dbReference>
<dbReference type="SUPFAM" id="SSF81383">
    <property type="entry name" value="F-box domain"/>
    <property type="match status" value="1"/>
</dbReference>
<dbReference type="OrthoDB" id="9981546at2759"/>
<dbReference type="AlphaFoldDB" id="A0A8K0X0I5"/>
<gene>
    <name evidence="2" type="ORF">B0T11DRAFT_116248</name>
</gene>
<keyword evidence="3" id="KW-1185">Reference proteome</keyword>